<keyword evidence="1" id="KW-0812">Transmembrane</keyword>
<keyword evidence="3" id="KW-0328">Glycosyltransferase</keyword>
<accession>A0A951UPC3</accession>
<dbReference type="InterPro" id="IPR001173">
    <property type="entry name" value="Glyco_trans_2-like"/>
</dbReference>
<protein>
    <submittedName>
        <fullName evidence="3">Glycosyltransferase</fullName>
        <ecNumber evidence="3">2.4.-.-</ecNumber>
    </submittedName>
</protein>
<dbReference type="SUPFAM" id="SSF53448">
    <property type="entry name" value="Nucleotide-diphospho-sugar transferases"/>
    <property type="match status" value="1"/>
</dbReference>
<dbReference type="Gene3D" id="3.90.550.10">
    <property type="entry name" value="Spore Coat Polysaccharide Biosynthesis Protein SpsA, Chain A"/>
    <property type="match status" value="1"/>
</dbReference>
<gene>
    <name evidence="3" type="ORF">KME15_20990</name>
</gene>
<evidence type="ECO:0000256" key="1">
    <source>
        <dbReference type="SAM" id="Phobius"/>
    </source>
</evidence>
<dbReference type="EMBL" id="JAHHHD010000031">
    <property type="protein sequence ID" value="MBW4661160.1"/>
    <property type="molecule type" value="Genomic_DNA"/>
</dbReference>
<name>A0A951UPC3_9CYAN</name>
<keyword evidence="1" id="KW-1133">Transmembrane helix</keyword>
<feature type="transmembrane region" description="Helical" evidence="1">
    <location>
        <begin position="304"/>
        <end position="326"/>
    </location>
</feature>
<dbReference type="PANTHER" id="PTHR43685">
    <property type="entry name" value="GLYCOSYLTRANSFERASE"/>
    <property type="match status" value="1"/>
</dbReference>
<dbReference type="InterPro" id="IPR029044">
    <property type="entry name" value="Nucleotide-diphossugar_trans"/>
</dbReference>
<reference evidence="3" key="2">
    <citation type="journal article" date="2022" name="Microbiol. Resour. Announc.">
        <title>Metagenome Sequencing to Explore Phylogenomics of Terrestrial Cyanobacteria.</title>
        <authorList>
            <person name="Ward R.D."/>
            <person name="Stajich J.E."/>
            <person name="Johansen J.R."/>
            <person name="Huntemann M."/>
            <person name="Clum A."/>
            <person name="Foster B."/>
            <person name="Foster B."/>
            <person name="Roux S."/>
            <person name="Palaniappan K."/>
            <person name="Varghese N."/>
            <person name="Mukherjee S."/>
            <person name="Reddy T.B.K."/>
            <person name="Daum C."/>
            <person name="Copeland A."/>
            <person name="Chen I.A."/>
            <person name="Ivanova N.N."/>
            <person name="Kyrpides N.C."/>
            <person name="Shapiro N."/>
            <person name="Eloe-Fadrosh E.A."/>
            <person name="Pietrasiak N."/>
        </authorList>
    </citation>
    <scope>NUCLEOTIDE SEQUENCE</scope>
    <source>
        <strain evidence="3">UHER 2000/2452</strain>
    </source>
</reference>
<feature type="domain" description="Glycosyltransferase 2-like" evidence="2">
    <location>
        <begin position="10"/>
        <end position="166"/>
    </location>
</feature>
<dbReference type="EC" id="2.4.-.-" evidence="3"/>
<evidence type="ECO:0000259" key="2">
    <source>
        <dbReference type="Pfam" id="PF00535"/>
    </source>
</evidence>
<feature type="transmembrane region" description="Helical" evidence="1">
    <location>
        <begin position="251"/>
        <end position="284"/>
    </location>
</feature>
<evidence type="ECO:0000313" key="3">
    <source>
        <dbReference type="EMBL" id="MBW4661160.1"/>
    </source>
</evidence>
<dbReference type="Proteomes" id="UP000757435">
    <property type="component" value="Unassembled WGS sequence"/>
</dbReference>
<sequence>MSSLRLPNVSVVVPVHNGGESFRKCLSSLISFASQAEIIVVADGDTDQSYRLAEEAGFRVLRIPVSGGPAKARNLGAKSAQGDILFFVDADVTIASDTLEQVVALFHNKPDLAAAIGSYDDMPGAPNFLSQYKNLFHHYTHQTGATEASTFWGACGAIRRDIFLKLGGFNENYRYPSVEDIELGYRLKQAGYRIELCKTLQVKHLKCWKPVNLLRAEFFYRALPWTELIWRNRQFVNDLNLKTSSRASLLLAYGFLAALLGTFFWTGAVAIAFLLALIFLSINFPVYRFFQQKRGLWFAYRTIFWHWLYFLYGGLAFAIGTVRYYWFSRHSTLKPKLLEISES</sequence>
<reference evidence="3" key="1">
    <citation type="submission" date="2021-05" db="EMBL/GenBank/DDBJ databases">
        <authorList>
            <person name="Pietrasiak N."/>
            <person name="Ward R."/>
            <person name="Stajich J.E."/>
            <person name="Kurbessoian T."/>
        </authorList>
    </citation>
    <scope>NUCLEOTIDE SEQUENCE</scope>
    <source>
        <strain evidence="3">UHER 2000/2452</strain>
    </source>
</reference>
<dbReference type="AlphaFoldDB" id="A0A951UPC3"/>
<comment type="caution">
    <text evidence="3">The sequence shown here is derived from an EMBL/GenBank/DDBJ whole genome shotgun (WGS) entry which is preliminary data.</text>
</comment>
<dbReference type="GO" id="GO:0016757">
    <property type="term" value="F:glycosyltransferase activity"/>
    <property type="evidence" value="ECO:0007669"/>
    <property type="project" value="UniProtKB-KW"/>
</dbReference>
<keyword evidence="3" id="KW-0808">Transferase</keyword>
<dbReference type="PANTHER" id="PTHR43685:SF3">
    <property type="entry name" value="SLR2126 PROTEIN"/>
    <property type="match status" value="1"/>
</dbReference>
<dbReference type="InterPro" id="IPR050834">
    <property type="entry name" value="Glycosyltransf_2"/>
</dbReference>
<organism evidence="3 4">
    <name type="scientific">Drouetiella hepatica Uher 2000/2452</name>
    <dbReference type="NCBI Taxonomy" id="904376"/>
    <lineage>
        <taxon>Bacteria</taxon>
        <taxon>Bacillati</taxon>
        <taxon>Cyanobacteriota</taxon>
        <taxon>Cyanophyceae</taxon>
        <taxon>Oculatellales</taxon>
        <taxon>Oculatellaceae</taxon>
        <taxon>Drouetiella</taxon>
    </lineage>
</organism>
<evidence type="ECO:0000313" key="4">
    <source>
        <dbReference type="Proteomes" id="UP000757435"/>
    </source>
</evidence>
<keyword evidence="1" id="KW-0472">Membrane</keyword>
<proteinExistence type="predicted"/>
<dbReference type="CDD" id="cd06423">
    <property type="entry name" value="CESA_like"/>
    <property type="match status" value="1"/>
</dbReference>
<dbReference type="Pfam" id="PF00535">
    <property type="entry name" value="Glycos_transf_2"/>
    <property type="match status" value="1"/>
</dbReference>